<dbReference type="EMBL" id="JABELX010000004">
    <property type="protein sequence ID" value="NNH70984.1"/>
    <property type="molecule type" value="Genomic_DNA"/>
</dbReference>
<dbReference type="AlphaFoldDB" id="A0A849BXI1"/>
<evidence type="ECO:0000313" key="2">
    <source>
        <dbReference type="Proteomes" id="UP000586827"/>
    </source>
</evidence>
<accession>A0A849BXI1</accession>
<protein>
    <submittedName>
        <fullName evidence="1">Uncharacterized protein</fullName>
    </submittedName>
</protein>
<gene>
    <name evidence="1" type="ORF">HLB23_14115</name>
</gene>
<keyword evidence="2" id="KW-1185">Reference proteome</keyword>
<organism evidence="1 2">
    <name type="scientific">Nocardia uniformis</name>
    <dbReference type="NCBI Taxonomy" id="53432"/>
    <lineage>
        <taxon>Bacteria</taxon>
        <taxon>Bacillati</taxon>
        <taxon>Actinomycetota</taxon>
        <taxon>Actinomycetes</taxon>
        <taxon>Mycobacteriales</taxon>
        <taxon>Nocardiaceae</taxon>
        <taxon>Nocardia</taxon>
    </lineage>
</organism>
<name>A0A849BXI1_9NOCA</name>
<sequence length="68" mass="7803">MIDTLSREDYEQAAHFGSAGPASHLDEHTVTAWRRDIDGWSGKHWIFLPGEDGVWTLRPLNVNNRKRS</sequence>
<dbReference type="Proteomes" id="UP000586827">
    <property type="component" value="Unassembled WGS sequence"/>
</dbReference>
<comment type="caution">
    <text evidence="1">The sequence shown here is derived from an EMBL/GenBank/DDBJ whole genome shotgun (WGS) entry which is preliminary data.</text>
</comment>
<proteinExistence type="predicted"/>
<reference evidence="1 2" key="1">
    <citation type="submission" date="2020-05" db="EMBL/GenBank/DDBJ databases">
        <title>MicrobeNet Type strains.</title>
        <authorList>
            <person name="Nicholson A.C."/>
        </authorList>
    </citation>
    <scope>NUCLEOTIDE SEQUENCE [LARGE SCALE GENOMIC DNA]</scope>
    <source>
        <strain evidence="1 2">JCM 3224</strain>
    </source>
</reference>
<dbReference type="RefSeq" id="WP_067523172.1">
    <property type="nucleotide sequence ID" value="NZ_JABELX010000004.1"/>
</dbReference>
<evidence type="ECO:0000313" key="1">
    <source>
        <dbReference type="EMBL" id="NNH70984.1"/>
    </source>
</evidence>